<evidence type="ECO:0000313" key="3">
    <source>
        <dbReference type="Proteomes" id="UP000274429"/>
    </source>
</evidence>
<dbReference type="InterPro" id="IPR057567">
    <property type="entry name" value="TPR_TTI1_C"/>
</dbReference>
<dbReference type="Proteomes" id="UP000274429">
    <property type="component" value="Unassembled WGS sequence"/>
</dbReference>
<feature type="domain" description="TTI1 C-terminal TPR" evidence="1">
    <location>
        <begin position="796"/>
        <end position="868"/>
    </location>
</feature>
<evidence type="ECO:0000259" key="1">
    <source>
        <dbReference type="Pfam" id="PF24181"/>
    </source>
</evidence>
<reference evidence="4" key="1">
    <citation type="submission" date="2017-02" db="UniProtKB">
        <authorList>
            <consortium name="WormBaseParasite"/>
        </authorList>
    </citation>
    <scope>IDENTIFICATION</scope>
</reference>
<dbReference type="Pfam" id="PF24181">
    <property type="entry name" value="TPR_TTI1_C"/>
    <property type="match status" value="1"/>
</dbReference>
<sequence>MISIVLKEIGKERNDEIRKDPSLPIRLWKSLVNRVSLKNAELSLKNCNLLLIHLNEMGVSLKSDVVLNDLSSTIFAMGIDGSAGMSDEAWISLINLIEKSLLLSPFASRGNKVRLRAISSVGVLLKCFNKEPKNISTYERAVRASYVSKILPGFSQALLVAVVGEKGRNSVVKAPIALDECTLVKLQLVDYSSFVESSITPLGRLLKRCSMSILSEPVTYNPSAKDRLCLALSDFSSDILRGCWRFLNLSLDAQSARDHILSSLIVVDVDESCSSFKRASDVLSELSKRDFPVLASQEVSGLNFSSLPGREVVDDTARQILLNGLKVLTKSLQKCSGLKGITRFIENEGNLQSFLKVLCRYLEIDPDTVCLVDEVYSLPTDTFPSVQLFRKYFVHFRNPANLYRVLDMVRLLTCSCKLFKLLMKIGVNFDCVSQMLVRLLESESDLEAPSLLLLSASLSGLSCCDDQPRSERISLVAALIDQLSERNLLQLHSETNQTAIVQWPPTEKPLLEATPTNTTREQKVRCLKACIFMELLTTASTVWRSPVEECATYPDEMQPFILQMFGLATGAGLIASTSQRALSSISTNCGYLRFEEFTCAAAEPILSSLTIDFHSVLLSIPSDNSTFSTSPLFKKLETACRALSYLVENTTFEAIQRVQPAVMQMLICMDQSYEFAASVFLPVLRKIIGFCLRPTPNEELSDDAKRIPSISTSSANGSEVSYIEKLRNRRNDKSVIASCMKKTLEMTSALVNLTRRQHSYAFAEPSYVDETVDSPTTFDEHDTHDAEHEKPIARPTQAFELFATLTSAAGTFIRSRATTDLIGSLVTFLDRGASFSAGATSSFECLTACRVQKRLLYALGPICVQVHIFCD</sequence>
<protein>
    <submittedName>
        <fullName evidence="4">Non-specific serine/threonine protein kinase</fullName>
    </submittedName>
</protein>
<dbReference type="WBParaSite" id="TTAC_0000894101-mRNA-1">
    <property type="protein sequence ID" value="TTAC_0000894101-mRNA-1"/>
    <property type="gene ID" value="TTAC_0000894101"/>
</dbReference>
<dbReference type="STRING" id="6205.A0A0R3X623"/>
<dbReference type="OrthoDB" id="49511at2759"/>
<organism evidence="4">
    <name type="scientific">Hydatigena taeniaeformis</name>
    <name type="common">Feline tapeworm</name>
    <name type="synonym">Taenia taeniaeformis</name>
    <dbReference type="NCBI Taxonomy" id="6205"/>
    <lineage>
        <taxon>Eukaryota</taxon>
        <taxon>Metazoa</taxon>
        <taxon>Spiralia</taxon>
        <taxon>Lophotrochozoa</taxon>
        <taxon>Platyhelminthes</taxon>
        <taxon>Cestoda</taxon>
        <taxon>Eucestoda</taxon>
        <taxon>Cyclophyllidea</taxon>
        <taxon>Taeniidae</taxon>
        <taxon>Hydatigera</taxon>
    </lineage>
</organism>
<dbReference type="AlphaFoldDB" id="A0A0R3X623"/>
<reference evidence="2 3" key="2">
    <citation type="submission" date="2018-11" db="EMBL/GenBank/DDBJ databases">
        <authorList>
            <consortium name="Pathogen Informatics"/>
        </authorList>
    </citation>
    <scope>NUCLEOTIDE SEQUENCE [LARGE SCALE GENOMIC DNA]</scope>
</reference>
<keyword evidence="3" id="KW-1185">Reference proteome</keyword>
<dbReference type="EMBL" id="UYWX01020628">
    <property type="protein sequence ID" value="VDM33613.1"/>
    <property type="molecule type" value="Genomic_DNA"/>
</dbReference>
<gene>
    <name evidence="2" type="ORF">TTAC_LOCUS8926</name>
</gene>
<proteinExistence type="predicted"/>
<evidence type="ECO:0000313" key="4">
    <source>
        <dbReference type="WBParaSite" id="TTAC_0000894101-mRNA-1"/>
    </source>
</evidence>
<name>A0A0R3X623_HYDTA</name>
<evidence type="ECO:0000313" key="2">
    <source>
        <dbReference type="EMBL" id="VDM33613.1"/>
    </source>
</evidence>
<accession>A0A0R3X623</accession>